<proteinExistence type="predicted"/>
<dbReference type="PANTHER" id="PTHR34023">
    <property type="entry name" value="RNASE H DOMAIN-CONTAINING PROTEIN"/>
    <property type="match status" value="1"/>
</dbReference>
<organism evidence="2 3">
    <name type="scientific">Populus tomentosa</name>
    <name type="common">Chinese white poplar</name>
    <dbReference type="NCBI Taxonomy" id="118781"/>
    <lineage>
        <taxon>Eukaryota</taxon>
        <taxon>Viridiplantae</taxon>
        <taxon>Streptophyta</taxon>
        <taxon>Embryophyta</taxon>
        <taxon>Tracheophyta</taxon>
        <taxon>Spermatophyta</taxon>
        <taxon>Magnoliopsida</taxon>
        <taxon>eudicotyledons</taxon>
        <taxon>Gunneridae</taxon>
        <taxon>Pentapetalae</taxon>
        <taxon>rosids</taxon>
        <taxon>fabids</taxon>
        <taxon>Malpighiales</taxon>
        <taxon>Salicaceae</taxon>
        <taxon>Saliceae</taxon>
        <taxon>Populus</taxon>
    </lineage>
</organism>
<dbReference type="Pfam" id="PF13456">
    <property type="entry name" value="RVT_3"/>
    <property type="match status" value="1"/>
</dbReference>
<dbReference type="AlphaFoldDB" id="A0A8X7YZS1"/>
<gene>
    <name evidence="2" type="ORF">POTOM_036208</name>
</gene>
<dbReference type="InterPro" id="IPR044730">
    <property type="entry name" value="RNase_H-like_dom_plant"/>
</dbReference>
<protein>
    <recommendedName>
        <fullName evidence="1">RNase H type-1 domain-containing protein</fullName>
    </recommendedName>
</protein>
<dbReference type="Proteomes" id="UP000886885">
    <property type="component" value="Chromosome 10A"/>
</dbReference>
<dbReference type="GO" id="GO:0003676">
    <property type="term" value="F:nucleic acid binding"/>
    <property type="evidence" value="ECO:0007669"/>
    <property type="project" value="InterPro"/>
</dbReference>
<accession>A0A8X7YZS1</accession>
<keyword evidence="3" id="KW-1185">Reference proteome</keyword>
<dbReference type="InterPro" id="IPR002156">
    <property type="entry name" value="RNaseH_domain"/>
</dbReference>
<evidence type="ECO:0000313" key="2">
    <source>
        <dbReference type="EMBL" id="KAG6759721.1"/>
    </source>
</evidence>
<dbReference type="GO" id="GO:0004523">
    <property type="term" value="F:RNA-DNA hybrid ribonuclease activity"/>
    <property type="evidence" value="ECO:0007669"/>
    <property type="project" value="InterPro"/>
</dbReference>
<evidence type="ECO:0000259" key="1">
    <source>
        <dbReference type="Pfam" id="PF13456"/>
    </source>
</evidence>
<feature type="domain" description="RNase H type-1" evidence="1">
    <location>
        <begin position="2"/>
        <end position="55"/>
    </location>
</feature>
<dbReference type="PANTHER" id="PTHR34023:SF4">
    <property type="entry name" value="RNASE H TYPE-1 DOMAIN-CONTAINING PROTEIN"/>
    <property type="match status" value="1"/>
</dbReference>
<dbReference type="CDD" id="cd06222">
    <property type="entry name" value="RNase_H_like"/>
    <property type="match status" value="1"/>
</dbReference>
<name>A0A8X7YZS1_POPTO</name>
<comment type="caution">
    <text evidence="2">The sequence shown here is derived from an EMBL/GenBank/DDBJ whole genome shotgun (WGS) entry which is preliminary data.</text>
</comment>
<reference evidence="2" key="1">
    <citation type="journal article" date="2020" name="bioRxiv">
        <title>Hybrid origin of Populus tomentosa Carr. identified through genome sequencing and phylogenomic analysis.</title>
        <authorList>
            <person name="An X."/>
            <person name="Gao K."/>
            <person name="Chen Z."/>
            <person name="Li J."/>
            <person name="Yang X."/>
            <person name="Yang X."/>
            <person name="Zhou J."/>
            <person name="Guo T."/>
            <person name="Zhao T."/>
            <person name="Huang S."/>
            <person name="Miao D."/>
            <person name="Khan W.U."/>
            <person name="Rao P."/>
            <person name="Ye M."/>
            <person name="Lei B."/>
            <person name="Liao W."/>
            <person name="Wang J."/>
            <person name="Ji L."/>
            <person name="Li Y."/>
            <person name="Guo B."/>
            <person name="Mustafa N.S."/>
            <person name="Li S."/>
            <person name="Yun Q."/>
            <person name="Keller S.R."/>
            <person name="Mao J."/>
            <person name="Zhang R."/>
            <person name="Strauss S.H."/>
        </authorList>
    </citation>
    <scope>NUCLEOTIDE SEQUENCE</scope>
    <source>
        <strain evidence="2">GM15</strain>
        <tissue evidence="2">Leaf</tissue>
    </source>
</reference>
<dbReference type="EMBL" id="JAAWWB010000019">
    <property type="protein sequence ID" value="KAG6759721.1"/>
    <property type="molecule type" value="Genomic_DNA"/>
</dbReference>
<sequence length="168" mass="19397">MDSMEVIRCVLDPSDVSNPHLALIIDIRALIQADWQFRLKHVLREGNRCDYFLARLGSGHDFVLQQGGSPPPGLPSSLLADKMEVAFLCHQRWFLLIYCKGKRKEKNTERERSNNPEPETEVQITIIIIIVKDDKELNLTLRDMMQFNSLMETPKSFEVDMLTPWKLG</sequence>
<evidence type="ECO:0000313" key="3">
    <source>
        <dbReference type="Proteomes" id="UP000886885"/>
    </source>
</evidence>